<evidence type="ECO:0000256" key="1">
    <source>
        <dbReference type="SAM" id="Phobius"/>
    </source>
</evidence>
<comment type="caution">
    <text evidence="2">The sequence shown here is derived from an EMBL/GenBank/DDBJ whole genome shotgun (WGS) entry which is preliminary data.</text>
</comment>
<evidence type="ECO:0000313" key="3">
    <source>
        <dbReference type="Proteomes" id="UP001642360"/>
    </source>
</evidence>
<dbReference type="AlphaFoldDB" id="A0ABC8S187"/>
<feature type="non-terminal residue" evidence="2">
    <location>
        <position position="1"/>
    </location>
</feature>
<name>A0ABC8S187_9AQUA</name>
<reference evidence="2 3" key="1">
    <citation type="submission" date="2024-02" db="EMBL/GenBank/DDBJ databases">
        <authorList>
            <person name="Vignale AGUSTIN F."/>
            <person name="Sosa J E."/>
            <person name="Modenutti C."/>
        </authorList>
    </citation>
    <scope>NUCLEOTIDE SEQUENCE [LARGE SCALE GENOMIC DNA]</scope>
</reference>
<protein>
    <submittedName>
        <fullName evidence="2">Uncharacterized protein</fullName>
    </submittedName>
</protein>
<sequence>IRVMRGLGLWEGRRGGRGCGMAGGRGECEIEKLGDEQIVSDKELPGGVTGMAVASGRRRHSQLLTSLLWLSLMVVDGFVTVGGAFDSQGGWAGLGGIGAAMREGEVGRHER</sequence>
<feature type="transmembrane region" description="Helical" evidence="1">
    <location>
        <begin position="67"/>
        <end position="85"/>
    </location>
</feature>
<dbReference type="EMBL" id="CAUOFW020001792">
    <property type="protein sequence ID" value="CAK9148753.1"/>
    <property type="molecule type" value="Genomic_DNA"/>
</dbReference>
<proteinExistence type="predicted"/>
<keyword evidence="1" id="KW-0812">Transmembrane</keyword>
<evidence type="ECO:0000313" key="2">
    <source>
        <dbReference type="EMBL" id="CAK9148753.1"/>
    </source>
</evidence>
<keyword evidence="3" id="KW-1185">Reference proteome</keyword>
<keyword evidence="1" id="KW-0472">Membrane</keyword>
<accession>A0ABC8S187</accession>
<organism evidence="2 3">
    <name type="scientific">Ilex paraguariensis</name>
    <name type="common">yerba mate</name>
    <dbReference type="NCBI Taxonomy" id="185542"/>
    <lineage>
        <taxon>Eukaryota</taxon>
        <taxon>Viridiplantae</taxon>
        <taxon>Streptophyta</taxon>
        <taxon>Embryophyta</taxon>
        <taxon>Tracheophyta</taxon>
        <taxon>Spermatophyta</taxon>
        <taxon>Magnoliopsida</taxon>
        <taxon>eudicotyledons</taxon>
        <taxon>Gunneridae</taxon>
        <taxon>Pentapetalae</taxon>
        <taxon>asterids</taxon>
        <taxon>campanulids</taxon>
        <taxon>Aquifoliales</taxon>
        <taxon>Aquifoliaceae</taxon>
        <taxon>Ilex</taxon>
    </lineage>
</organism>
<gene>
    <name evidence="2" type="ORF">ILEXP_LOCUS16724</name>
</gene>
<keyword evidence="1" id="KW-1133">Transmembrane helix</keyword>
<dbReference type="Proteomes" id="UP001642360">
    <property type="component" value="Unassembled WGS sequence"/>
</dbReference>